<dbReference type="RefSeq" id="WP_194508057.1">
    <property type="nucleotide sequence ID" value="NZ_JADILU010000004.1"/>
</dbReference>
<sequence>MKYKLSHYLVFSEPIINQNYRLVYSTVSTTLTLLKIELYDKLIAGSFFDMDSSFLKKLISLNVIVEENFNELNHIIQENKTAISNEDMLYQVISPSANCQLGCDYCGQVHTKDLLDESLNLKILKRISNNLNLKEYKELHIGWFGAEPLMGLKNIRKLSVELMNLASTKSCSYSAKMVTNGLSLKKQIFFDLVEKYKVNKFEITLDGTEEHHDIRRHTKLKEKTFKLIFNNLKNIVNDERFDQSNCSITVRCNVDTSNFESTYALIDLLEKENILNKISFYTAPIHSWGNDAHLKSLTHEEYAKFQIDTFLELIEKKHPLSILPGAKTHIVCTSLYEHAEVFDAYGDVYNCTEISQVPAYEKEDLYKVGKLNDEEYINKNRPYSSWNDDILNGEIPCTDCRILPICGGACPKLWKEGISPCPPIKYNIEDRLLIEFSKNKDKYLQL</sequence>
<dbReference type="Pfam" id="PF04055">
    <property type="entry name" value="Radical_SAM"/>
    <property type="match status" value="1"/>
</dbReference>
<evidence type="ECO:0000256" key="5">
    <source>
        <dbReference type="ARBA" id="ARBA00023004"/>
    </source>
</evidence>
<dbReference type="InterPro" id="IPR007197">
    <property type="entry name" value="rSAM"/>
</dbReference>
<evidence type="ECO:0000256" key="4">
    <source>
        <dbReference type="ARBA" id="ARBA00022723"/>
    </source>
</evidence>
<comment type="cofactor">
    <cofactor evidence="1">
        <name>[4Fe-4S] cluster</name>
        <dbReference type="ChEBI" id="CHEBI:49883"/>
    </cofactor>
</comment>
<dbReference type="SUPFAM" id="SSF102114">
    <property type="entry name" value="Radical SAM enzymes"/>
    <property type="match status" value="1"/>
</dbReference>
<dbReference type="PANTHER" id="PTHR43787">
    <property type="entry name" value="FEMO COFACTOR BIOSYNTHESIS PROTEIN NIFB-RELATED"/>
    <property type="match status" value="1"/>
</dbReference>
<feature type="domain" description="Radical SAM core" evidence="7">
    <location>
        <begin position="93"/>
        <end position="235"/>
    </location>
</feature>
<organism evidence="8 9">
    <name type="scientific">Psychroserpens luteus</name>
    <dbReference type="NCBI Taxonomy" id="1434066"/>
    <lineage>
        <taxon>Bacteria</taxon>
        <taxon>Pseudomonadati</taxon>
        <taxon>Bacteroidota</taxon>
        <taxon>Flavobacteriia</taxon>
        <taxon>Flavobacteriales</taxon>
        <taxon>Flavobacteriaceae</taxon>
        <taxon>Psychroserpens</taxon>
    </lineage>
</organism>
<keyword evidence="2" id="KW-0004">4Fe-4S</keyword>
<comment type="caution">
    <text evidence="8">The sequence shown here is derived from an EMBL/GenBank/DDBJ whole genome shotgun (WGS) entry which is preliminary data.</text>
</comment>
<dbReference type="SFLD" id="SFLDG01067">
    <property type="entry name" value="SPASM/twitch_domain_containing"/>
    <property type="match status" value="1"/>
</dbReference>
<name>A0ABW5ZWK0_9FLAO</name>
<keyword evidence="5" id="KW-0408">Iron</keyword>
<dbReference type="EMBL" id="JBHUOS010000009">
    <property type="protein sequence ID" value="MFD2916043.1"/>
    <property type="molecule type" value="Genomic_DNA"/>
</dbReference>
<keyword evidence="6" id="KW-0411">Iron-sulfur</keyword>
<evidence type="ECO:0000259" key="7">
    <source>
        <dbReference type="Pfam" id="PF04055"/>
    </source>
</evidence>
<dbReference type="Proteomes" id="UP001597548">
    <property type="component" value="Unassembled WGS sequence"/>
</dbReference>
<evidence type="ECO:0000256" key="2">
    <source>
        <dbReference type="ARBA" id="ARBA00022485"/>
    </source>
</evidence>
<evidence type="ECO:0000256" key="6">
    <source>
        <dbReference type="ARBA" id="ARBA00023014"/>
    </source>
</evidence>
<evidence type="ECO:0000256" key="1">
    <source>
        <dbReference type="ARBA" id="ARBA00001966"/>
    </source>
</evidence>
<keyword evidence="9" id="KW-1185">Reference proteome</keyword>
<protein>
    <submittedName>
        <fullName evidence="8">Radical SAM/SPASM domain-containing protein</fullName>
    </submittedName>
</protein>
<keyword evidence="4" id="KW-0479">Metal-binding</keyword>
<evidence type="ECO:0000256" key="3">
    <source>
        <dbReference type="ARBA" id="ARBA00022691"/>
    </source>
</evidence>
<evidence type="ECO:0000313" key="9">
    <source>
        <dbReference type="Proteomes" id="UP001597548"/>
    </source>
</evidence>
<reference evidence="9" key="1">
    <citation type="journal article" date="2019" name="Int. J. Syst. Evol. Microbiol.">
        <title>The Global Catalogue of Microorganisms (GCM) 10K type strain sequencing project: providing services to taxonomists for standard genome sequencing and annotation.</title>
        <authorList>
            <consortium name="The Broad Institute Genomics Platform"/>
            <consortium name="The Broad Institute Genome Sequencing Center for Infectious Disease"/>
            <person name="Wu L."/>
            <person name="Ma J."/>
        </authorList>
    </citation>
    <scope>NUCLEOTIDE SEQUENCE [LARGE SCALE GENOMIC DNA]</scope>
    <source>
        <strain evidence="9">KCTC 32514</strain>
    </source>
</reference>
<gene>
    <name evidence="8" type="ORF">ACFS29_10355</name>
</gene>
<dbReference type="InterPro" id="IPR058240">
    <property type="entry name" value="rSAM_sf"/>
</dbReference>
<evidence type="ECO:0000313" key="8">
    <source>
        <dbReference type="EMBL" id="MFD2916043.1"/>
    </source>
</evidence>
<proteinExistence type="predicted"/>
<dbReference type="SFLD" id="SFLDS00029">
    <property type="entry name" value="Radical_SAM"/>
    <property type="match status" value="1"/>
</dbReference>
<dbReference type="NCBIfam" id="TIGR04085">
    <property type="entry name" value="rSAM_more_4Fe4S"/>
    <property type="match status" value="1"/>
</dbReference>
<dbReference type="PANTHER" id="PTHR43787:SF3">
    <property type="entry name" value="ARYLSULFATASE REGULATORY PROTEIN"/>
    <property type="match status" value="1"/>
</dbReference>
<dbReference type="Gene3D" id="3.20.20.70">
    <property type="entry name" value="Aldolase class I"/>
    <property type="match status" value="1"/>
</dbReference>
<keyword evidence="3" id="KW-0949">S-adenosyl-L-methionine</keyword>
<dbReference type="InterPro" id="IPR023885">
    <property type="entry name" value="4Fe4S-binding_SPASM_dom"/>
</dbReference>
<accession>A0ABW5ZWK0</accession>
<dbReference type="InterPro" id="IPR013785">
    <property type="entry name" value="Aldolase_TIM"/>
</dbReference>